<dbReference type="AlphaFoldDB" id="A0A7I7SYR9"/>
<accession>A0A7I7SYR9</accession>
<proteinExistence type="predicted"/>
<dbReference type="EMBL" id="AP022595">
    <property type="protein sequence ID" value="BBY60966.1"/>
    <property type="molecule type" value="Genomic_DNA"/>
</dbReference>
<sequence length="81" mass="9017">MPATPAGAIGTEWEVDQGIASRIVYNRDRYVDGRAVGVRISAIQYENGYFDTVSDPPRVFLDCIPDCGLTEVPQKKWTRLA</sequence>
<evidence type="ECO:0000313" key="2">
    <source>
        <dbReference type="Proteomes" id="UP000466445"/>
    </source>
</evidence>
<protein>
    <submittedName>
        <fullName evidence="1">Uncharacterized protein</fullName>
    </submittedName>
</protein>
<dbReference type="Proteomes" id="UP000466445">
    <property type="component" value="Chromosome"/>
</dbReference>
<reference evidence="1 2" key="1">
    <citation type="journal article" date="2019" name="Emerg. Microbes Infect.">
        <title>Comprehensive subspecies identification of 175 nontuberculous mycobacteria species based on 7547 genomic profiles.</title>
        <authorList>
            <person name="Matsumoto Y."/>
            <person name="Kinjo T."/>
            <person name="Motooka D."/>
            <person name="Nabeya D."/>
            <person name="Jung N."/>
            <person name="Uechi K."/>
            <person name="Horii T."/>
            <person name="Iida T."/>
            <person name="Fujita J."/>
            <person name="Nakamura S."/>
        </authorList>
    </citation>
    <scope>NUCLEOTIDE SEQUENCE [LARGE SCALE GENOMIC DNA]</scope>
    <source>
        <strain evidence="1 2">JCM 30395</strain>
    </source>
</reference>
<name>A0A7I7SYR9_9MYCO</name>
<organism evidence="1 2">
    <name type="scientific">Mycolicibacterium sarraceniae</name>
    <dbReference type="NCBI Taxonomy" id="1534348"/>
    <lineage>
        <taxon>Bacteria</taxon>
        <taxon>Bacillati</taxon>
        <taxon>Actinomycetota</taxon>
        <taxon>Actinomycetes</taxon>
        <taxon>Mycobacteriales</taxon>
        <taxon>Mycobacteriaceae</taxon>
        <taxon>Mycolicibacterium</taxon>
    </lineage>
</organism>
<dbReference type="KEGG" id="msar:MSAR_41020"/>
<gene>
    <name evidence="1" type="ORF">MSAR_41020</name>
</gene>
<evidence type="ECO:0000313" key="1">
    <source>
        <dbReference type="EMBL" id="BBY60966.1"/>
    </source>
</evidence>
<keyword evidence="2" id="KW-1185">Reference proteome</keyword>